<feature type="domain" description="Xylanolytic transcriptional activator regulatory" evidence="3">
    <location>
        <begin position="288"/>
        <end position="361"/>
    </location>
</feature>
<protein>
    <recommendedName>
        <fullName evidence="3">Xylanolytic transcriptional activator regulatory domain-containing protein</fullName>
    </recommendedName>
</protein>
<feature type="region of interest" description="Disordered" evidence="2">
    <location>
        <begin position="584"/>
        <end position="603"/>
    </location>
</feature>
<dbReference type="InterPro" id="IPR036864">
    <property type="entry name" value="Zn2-C6_fun-type_DNA-bd_sf"/>
</dbReference>
<keyword evidence="1" id="KW-0539">Nucleus</keyword>
<proteinExistence type="predicted"/>
<dbReference type="Proteomes" id="UP001049176">
    <property type="component" value="Chromosome 1"/>
</dbReference>
<dbReference type="GO" id="GO:0000981">
    <property type="term" value="F:DNA-binding transcription factor activity, RNA polymerase II-specific"/>
    <property type="evidence" value="ECO:0007669"/>
    <property type="project" value="InterPro"/>
</dbReference>
<dbReference type="RefSeq" id="XP_043015244.1">
    <property type="nucleotide sequence ID" value="XM_043146541.1"/>
</dbReference>
<organism evidence="4 5">
    <name type="scientific">Marasmius oreades</name>
    <name type="common">fairy-ring Marasmius</name>
    <dbReference type="NCBI Taxonomy" id="181124"/>
    <lineage>
        <taxon>Eukaryota</taxon>
        <taxon>Fungi</taxon>
        <taxon>Dikarya</taxon>
        <taxon>Basidiomycota</taxon>
        <taxon>Agaricomycotina</taxon>
        <taxon>Agaricomycetes</taxon>
        <taxon>Agaricomycetidae</taxon>
        <taxon>Agaricales</taxon>
        <taxon>Marasmiineae</taxon>
        <taxon>Marasmiaceae</taxon>
        <taxon>Marasmius</taxon>
    </lineage>
</organism>
<dbReference type="GeneID" id="66069758"/>
<sequence>MPNNQCSNCIAFNLDCTHSEPTKKRGPKSRYVENLEKRVRSLEAIVRKYAPHINVDELGKSSSSSPLLSSSNGSSPAATNESTDPDEEEDDFAHIGLSEQFRKMTFKEDTIHQTFFGPSSGFMLLQKAHAAKTEFTGKESIHSKHFKRVEYWGIHAWEGEFKSRSSEQYYFPEGDLLWSLISLYFDNVNIYLPILHGPSFKRSIYEGLHLHDPQFGGMVLLVCALGARYSDDSRVFWVSGKQLSAGWAWFRQVRMTRGSLFSEASVYEIQFYCLATLYIIGTSNPQVSYMLVGIGMRFAIELGIHRRKPEGTKNTIQNELEKRVFWVLLSLDRCVCNFTGRPSALRDEDYDQELPVDCDDEYWQTSDPDLEFKQPPNKPSKISCFICYLKLCEILAFTLRTLYSIKKSKLMLGLVGNQWEQRIISELDSSLNNWINSIPEHLRWDPSRENVVFFNQSAFLHLNYYNVQIQVHRPFIMKSSLLMFPSLAICTNAARSCINVMYRHSQRDRMALPHTFYACFGSGVVLLTHIWNSKLAGMKIDVPREMADVHKLMHVLSLHDKRWSPAGRFLDLFCELARGLNEHEEAATTTPPSPPLSSQSPSVHPAYHIWQDMDSMETEQVPSLPFNTAELGRERSGYLYSPLPQVVPPTLPAALLNNNGQGAYVDGRSLGTPEMGYNGSYPQAVRHGTHDQGAHDYVANDWQRHDPHAMWPNIPPGIEFGLDEWGHYIESSFVGAS</sequence>
<evidence type="ECO:0000259" key="3">
    <source>
        <dbReference type="SMART" id="SM00906"/>
    </source>
</evidence>
<dbReference type="GO" id="GO:0008270">
    <property type="term" value="F:zinc ion binding"/>
    <property type="evidence" value="ECO:0007669"/>
    <property type="project" value="InterPro"/>
</dbReference>
<dbReference type="PANTHER" id="PTHR46910:SF38">
    <property type="entry name" value="ZN(2)-C6 FUNGAL-TYPE DOMAIN-CONTAINING PROTEIN"/>
    <property type="match status" value="1"/>
</dbReference>
<comment type="caution">
    <text evidence="4">The sequence shown here is derived from an EMBL/GenBank/DDBJ whole genome shotgun (WGS) entry which is preliminary data.</text>
</comment>
<dbReference type="PANTHER" id="PTHR46910">
    <property type="entry name" value="TRANSCRIPTION FACTOR PDR1"/>
    <property type="match status" value="1"/>
</dbReference>
<evidence type="ECO:0000256" key="1">
    <source>
        <dbReference type="ARBA" id="ARBA00023242"/>
    </source>
</evidence>
<keyword evidence="5" id="KW-1185">Reference proteome</keyword>
<dbReference type="AlphaFoldDB" id="A0A9P8AEM6"/>
<dbReference type="CDD" id="cd12148">
    <property type="entry name" value="fungal_TF_MHR"/>
    <property type="match status" value="1"/>
</dbReference>
<dbReference type="InterPro" id="IPR007219">
    <property type="entry name" value="XnlR_reg_dom"/>
</dbReference>
<dbReference type="OrthoDB" id="4456959at2759"/>
<evidence type="ECO:0000313" key="5">
    <source>
        <dbReference type="Proteomes" id="UP001049176"/>
    </source>
</evidence>
<dbReference type="InterPro" id="IPR050987">
    <property type="entry name" value="AtrR-like"/>
</dbReference>
<dbReference type="Gene3D" id="4.10.240.10">
    <property type="entry name" value="Zn(2)-C6 fungal-type DNA-binding domain"/>
    <property type="match status" value="1"/>
</dbReference>
<reference evidence="4" key="1">
    <citation type="journal article" date="2021" name="Genome Biol. Evol.">
        <title>The assembled and annotated genome of the fairy-ring fungus Marasmius oreades.</title>
        <authorList>
            <person name="Hiltunen M."/>
            <person name="Ament-Velasquez S.L."/>
            <person name="Johannesson H."/>
        </authorList>
    </citation>
    <scope>NUCLEOTIDE SEQUENCE</scope>
    <source>
        <strain evidence="4">03SP1</strain>
    </source>
</reference>
<gene>
    <name evidence="4" type="ORF">E1B28_000682</name>
</gene>
<feature type="compositionally biased region" description="Low complexity" evidence="2">
    <location>
        <begin position="61"/>
        <end position="76"/>
    </location>
</feature>
<dbReference type="Pfam" id="PF04082">
    <property type="entry name" value="Fungal_trans"/>
    <property type="match status" value="1"/>
</dbReference>
<dbReference type="EMBL" id="CM032181">
    <property type="protein sequence ID" value="KAG7098774.1"/>
    <property type="molecule type" value="Genomic_DNA"/>
</dbReference>
<evidence type="ECO:0000313" key="4">
    <source>
        <dbReference type="EMBL" id="KAG7098774.1"/>
    </source>
</evidence>
<dbReference type="GO" id="GO:0003677">
    <property type="term" value="F:DNA binding"/>
    <property type="evidence" value="ECO:0007669"/>
    <property type="project" value="InterPro"/>
</dbReference>
<accession>A0A9P8AEM6</accession>
<feature type="region of interest" description="Disordered" evidence="2">
    <location>
        <begin position="57"/>
        <end position="89"/>
    </location>
</feature>
<dbReference type="SMART" id="SM00906">
    <property type="entry name" value="Fungal_trans"/>
    <property type="match status" value="1"/>
</dbReference>
<evidence type="ECO:0000256" key="2">
    <source>
        <dbReference type="SAM" id="MobiDB-lite"/>
    </source>
</evidence>
<dbReference type="GO" id="GO:0006351">
    <property type="term" value="P:DNA-templated transcription"/>
    <property type="evidence" value="ECO:0007669"/>
    <property type="project" value="InterPro"/>
</dbReference>
<dbReference type="KEGG" id="more:E1B28_000682"/>
<name>A0A9P8AEM6_9AGAR</name>